<reference evidence="5" key="2">
    <citation type="submission" date="2020-11" db="EMBL/GenBank/DDBJ databases">
        <authorList>
            <person name="McCartney M.A."/>
            <person name="Auch B."/>
            <person name="Kono T."/>
            <person name="Mallez S."/>
            <person name="Becker A."/>
            <person name="Gohl D.M."/>
            <person name="Silverstein K.A.T."/>
            <person name="Koren S."/>
            <person name="Bechman K.B."/>
            <person name="Herman A."/>
            <person name="Abrahante J.E."/>
            <person name="Garbe J."/>
        </authorList>
    </citation>
    <scope>NUCLEOTIDE SEQUENCE</scope>
    <source>
        <strain evidence="5">Duluth1</strain>
        <tissue evidence="5">Whole animal</tissue>
    </source>
</reference>
<comment type="caution">
    <text evidence="5">The sequence shown here is derived from an EMBL/GenBank/DDBJ whole genome shotgun (WGS) entry which is preliminary data.</text>
</comment>
<dbReference type="AlphaFoldDB" id="A0A9D4FAF5"/>
<proteinExistence type="predicted"/>
<dbReference type="GO" id="GO:0001965">
    <property type="term" value="F:G-protein alpha-subunit binding"/>
    <property type="evidence" value="ECO:0007669"/>
    <property type="project" value="TreeGrafter"/>
</dbReference>
<dbReference type="PANTHER" id="PTHR45954">
    <property type="entry name" value="LD33695P"/>
    <property type="match status" value="1"/>
</dbReference>
<evidence type="ECO:0000256" key="1">
    <source>
        <dbReference type="ARBA" id="ARBA00004496"/>
    </source>
</evidence>
<evidence type="ECO:0000256" key="2">
    <source>
        <dbReference type="ARBA" id="ARBA00022490"/>
    </source>
</evidence>
<keyword evidence="4" id="KW-0472">Membrane</keyword>
<comment type="subcellular location">
    <subcellularLocation>
        <location evidence="1">Cytoplasm</location>
    </subcellularLocation>
</comment>
<keyword evidence="4" id="KW-1133">Transmembrane helix</keyword>
<keyword evidence="3" id="KW-0677">Repeat</keyword>
<evidence type="ECO:0000313" key="5">
    <source>
        <dbReference type="EMBL" id="KAH3793001.1"/>
    </source>
</evidence>
<keyword evidence="6" id="KW-1185">Reference proteome</keyword>
<dbReference type="GO" id="GO:0005938">
    <property type="term" value="C:cell cortex"/>
    <property type="evidence" value="ECO:0007669"/>
    <property type="project" value="TreeGrafter"/>
</dbReference>
<accession>A0A9D4FAF5</accession>
<gene>
    <name evidence="5" type="ORF">DPMN_146503</name>
</gene>
<dbReference type="InterPro" id="IPR011990">
    <property type="entry name" value="TPR-like_helical_dom_sf"/>
</dbReference>
<dbReference type="EMBL" id="JAIWYP010000007">
    <property type="protein sequence ID" value="KAH3793001.1"/>
    <property type="molecule type" value="Genomic_DNA"/>
</dbReference>
<reference evidence="5" key="1">
    <citation type="journal article" date="2019" name="bioRxiv">
        <title>The Genome of the Zebra Mussel, Dreissena polymorpha: A Resource for Invasive Species Research.</title>
        <authorList>
            <person name="McCartney M.A."/>
            <person name="Auch B."/>
            <person name="Kono T."/>
            <person name="Mallez S."/>
            <person name="Zhang Y."/>
            <person name="Obille A."/>
            <person name="Becker A."/>
            <person name="Abrahante J.E."/>
            <person name="Garbe J."/>
            <person name="Badalamenti J.P."/>
            <person name="Herman A."/>
            <person name="Mangelson H."/>
            <person name="Liachko I."/>
            <person name="Sullivan S."/>
            <person name="Sone E.D."/>
            <person name="Koren S."/>
            <person name="Silverstein K.A.T."/>
            <person name="Beckman K.B."/>
            <person name="Gohl D.M."/>
        </authorList>
    </citation>
    <scope>NUCLEOTIDE SEQUENCE</scope>
    <source>
        <strain evidence="5">Duluth1</strain>
        <tissue evidence="5">Whole animal</tissue>
    </source>
</reference>
<keyword evidence="2" id="KW-0963">Cytoplasm</keyword>
<dbReference type="GO" id="GO:0005092">
    <property type="term" value="F:GDP-dissociation inhibitor activity"/>
    <property type="evidence" value="ECO:0007669"/>
    <property type="project" value="TreeGrafter"/>
</dbReference>
<name>A0A9D4FAF5_DREPO</name>
<protein>
    <submittedName>
        <fullName evidence="5">Uncharacterized protein</fullName>
    </submittedName>
</protein>
<organism evidence="5 6">
    <name type="scientific">Dreissena polymorpha</name>
    <name type="common">Zebra mussel</name>
    <name type="synonym">Mytilus polymorpha</name>
    <dbReference type="NCBI Taxonomy" id="45954"/>
    <lineage>
        <taxon>Eukaryota</taxon>
        <taxon>Metazoa</taxon>
        <taxon>Spiralia</taxon>
        <taxon>Lophotrochozoa</taxon>
        <taxon>Mollusca</taxon>
        <taxon>Bivalvia</taxon>
        <taxon>Autobranchia</taxon>
        <taxon>Heteroconchia</taxon>
        <taxon>Euheterodonta</taxon>
        <taxon>Imparidentia</taxon>
        <taxon>Neoheterodontei</taxon>
        <taxon>Myida</taxon>
        <taxon>Dreissenoidea</taxon>
        <taxon>Dreissenidae</taxon>
        <taxon>Dreissena</taxon>
    </lineage>
</organism>
<dbReference type="InterPro" id="IPR052386">
    <property type="entry name" value="GPSM"/>
</dbReference>
<dbReference type="SUPFAM" id="SSF48452">
    <property type="entry name" value="TPR-like"/>
    <property type="match status" value="1"/>
</dbReference>
<dbReference type="PANTHER" id="PTHR45954:SF1">
    <property type="entry name" value="LD33695P"/>
    <property type="match status" value="1"/>
</dbReference>
<sequence>MESETIRDIAGASSIQELGDRAAQGRACGNLGNTHYLLGNFSQAIIYHQELSETIFMSPHYSSGGHVVFALSVGLLVGLLVGAALCAIKSYKSLKVSQSGATLCAIKSCPFSKSGAALCAIKSCPELPFWSGASLCAIKSFPELPFWSGAALCAIKSCPELPCVLLRAALCAIKFCCLNRTAQCTCNTLSVYNILHFGDKAAERRAYSNLGNAQIFLGEFEVAAEH</sequence>
<feature type="transmembrane region" description="Helical" evidence="4">
    <location>
        <begin position="67"/>
        <end position="88"/>
    </location>
</feature>
<evidence type="ECO:0000256" key="3">
    <source>
        <dbReference type="ARBA" id="ARBA00022737"/>
    </source>
</evidence>
<dbReference type="GO" id="GO:0000132">
    <property type="term" value="P:establishment of mitotic spindle orientation"/>
    <property type="evidence" value="ECO:0007669"/>
    <property type="project" value="TreeGrafter"/>
</dbReference>
<evidence type="ECO:0000256" key="4">
    <source>
        <dbReference type="SAM" id="Phobius"/>
    </source>
</evidence>
<evidence type="ECO:0000313" key="6">
    <source>
        <dbReference type="Proteomes" id="UP000828390"/>
    </source>
</evidence>
<dbReference type="Gene3D" id="1.25.40.10">
    <property type="entry name" value="Tetratricopeptide repeat domain"/>
    <property type="match status" value="2"/>
</dbReference>
<keyword evidence="4" id="KW-0812">Transmembrane</keyword>
<dbReference type="Proteomes" id="UP000828390">
    <property type="component" value="Unassembled WGS sequence"/>
</dbReference>